<sequence length="320" mass="35142">MSSRAALYQTKLTGYFRVRAQAVLGDAIISPYHADEGREWWPINVDMGSRSDPIDVEWWSYLRPMPVKRPEETLEVRELVGAVPASEPDSDGSGSGSSVHESVRDGLVDSKVFDCGICWDTLYKPVVPMCMHVFCYDCLHKWFADKKRTCPLCRSRVGGRPIRDCAFEGELEVAISEGRVAGVDKERVTGTAAPSSPTFNLNPSSIPMDQLPTPVAAQPEILSVHTLDSASDIMDWLAAIEGSLTSMQLMLKYLLHHNQNLLPAPAPAILAPALGPDFLALHPAAKLVLQPNPPAIFDSDRMHPWTAIIIMLTMSAHPFG</sequence>
<dbReference type="PROSITE" id="PS50089">
    <property type="entry name" value="ZF_RING_2"/>
    <property type="match status" value="1"/>
</dbReference>
<comment type="caution">
    <text evidence="13">The sequence shown here is derived from an EMBL/GenBank/DDBJ whole genome shotgun (WGS) entry which is preliminary data.</text>
</comment>
<feature type="domain" description="RING-type" evidence="12">
    <location>
        <begin position="115"/>
        <end position="154"/>
    </location>
</feature>
<dbReference type="Proteomes" id="UP001218218">
    <property type="component" value="Unassembled WGS sequence"/>
</dbReference>
<evidence type="ECO:0000256" key="7">
    <source>
        <dbReference type="ARBA" id="ARBA00022771"/>
    </source>
</evidence>
<evidence type="ECO:0000259" key="12">
    <source>
        <dbReference type="PROSITE" id="PS50089"/>
    </source>
</evidence>
<evidence type="ECO:0000256" key="10">
    <source>
        <dbReference type="ARBA" id="ARBA00023136"/>
    </source>
</evidence>
<name>A0AAD6Z1B5_9AGAR</name>
<evidence type="ECO:0000313" key="13">
    <source>
        <dbReference type="EMBL" id="KAJ7303584.1"/>
    </source>
</evidence>
<comment type="subcellular location">
    <subcellularLocation>
        <location evidence="2">Endomembrane system</location>
    </subcellularLocation>
</comment>
<dbReference type="Gene3D" id="3.30.40.10">
    <property type="entry name" value="Zinc/RING finger domain, C3HC4 (zinc finger)"/>
    <property type="match status" value="1"/>
</dbReference>
<comment type="catalytic activity">
    <reaction evidence="1">
        <text>S-ubiquitinyl-[E2 ubiquitin-conjugating enzyme]-L-cysteine + [acceptor protein]-L-lysine = [E2 ubiquitin-conjugating enzyme]-L-cysteine + N(6)-ubiquitinyl-[acceptor protein]-L-lysine.</text>
        <dbReference type="EC" id="2.3.2.27"/>
    </reaction>
</comment>
<gene>
    <name evidence="13" type="ORF">DFH08DRAFT_977094</name>
</gene>
<evidence type="ECO:0000256" key="11">
    <source>
        <dbReference type="PROSITE-ProRule" id="PRU00175"/>
    </source>
</evidence>
<dbReference type="InterPro" id="IPR045103">
    <property type="entry name" value="RNF5/RNF185-like"/>
</dbReference>
<dbReference type="GO" id="GO:0006511">
    <property type="term" value="P:ubiquitin-dependent protein catabolic process"/>
    <property type="evidence" value="ECO:0007669"/>
    <property type="project" value="InterPro"/>
</dbReference>
<evidence type="ECO:0000256" key="5">
    <source>
        <dbReference type="ARBA" id="ARBA00022679"/>
    </source>
</evidence>
<keyword evidence="7 11" id="KW-0863">Zinc-finger</keyword>
<dbReference type="InterPro" id="IPR013083">
    <property type="entry name" value="Znf_RING/FYVE/PHD"/>
</dbReference>
<keyword evidence="8" id="KW-0833">Ubl conjugation pathway</keyword>
<accession>A0AAD6Z1B5</accession>
<organism evidence="13 14">
    <name type="scientific">Mycena albidolilacea</name>
    <dbReference type="NCBI Taxonomy" id="1033008"/>
    <lineage>
        <taxon>Eukaryota</taxon>
        <taxon>Fungi</taxon>
        <taxon>Dikarya</taxon>
        <taxon>Basidiomycota</taxon>
        <taxon>Agaricomycotina</taxon>
        <taxon>Agaricomycetes</taxon>
        <taxon>Agaricomycetidae</taxon>
        <taxon>Agaricales</taxon>
        <taxon>Marasmiineae</taxon>
        <taxon>Mycenaceae</taxon>
        <taxon>Mycena</taxon>
    </lineage>
</organism>
<evidence type="ECO:0000256" key="6">
    <source>
        <dbReference type="ARBA" id="ARBA00022723"/>
    </source>
</evidence>
<keyword evidence="5" id="KW-0808">Transferase</keyword>
<dbReference type="GO" id="GO:0061630">
    <property type="term" value="F:ubiquitin protein ligase activity"/>
    <property type="evidence" value="ECO:0007669"/>
    <property type="project" value="UniProtKB-EC"/>
</dbReference>
<keyword evidence="6" id="KW-0479">Metal-binding</keyword>
<keyword evidence="14" id="KW-1185">Reference proteome</keyword>
<dbReference type="InterPro" id="IPR017907">
    <property type="entry name" value="Znf_RING_CS"/>
</dbReference>
<evidence type="ECO:0000256" key="3">
    <source>
        <dbReference type="ARBA" id="ARBA00004906"/>
    </source>
</evidence>
<dbReference type="AlphaFoldDB" id="A0AAD6Z1B5"/>
<evidence type="ECO:0000256" key="2">
    <source>
        <dbReference type="ARBA" id="ARBA00004308"/>
    </source>
</evidence>
<evidence type="ECO:0000256" key="8">
    <source>
        <dbReference type="ARBA" id="ARBA00022786"/>
    </source>
</evidence>
<keyword evidence="10" id="KW-0472">Membrane</keyword>
<dbReference type="SMART" id="SM00184">
    <property type="entry name" value="RING"/>
    <property type="match status" value="1"/>
</dbReference>
<comment type="pathway">
    <text evidence="3">Protein modification; protein ubiquitination.</text>
</comment>
<evidence type="ECO:0000256" key="4">
    <source>
        <dbReference type="ARBA" id="ARBA00012483"/>
    </source>
</evidence>
<evidence type="ECO:0000313" key="14">
    <source>
        <dbReference type="Proteomes" id="UP001218218"/>
    </source>
</evidence>
<proteinExistence type="predicted"/>
<reference evidence="13" key="1">
    <citation type="submission" date="2023-03" db="EMBL/GenBank/DDBJ databases">
        <title>Massive genome expansion in bonnet fungi (Mycena s.s.) driven by repeated elements and novel gene families across ecological guilds.</title>
        <authorList>
            <consortium name="Lawrence Berkeley National Laboratory"/>
            <person name="Harder C.B."/>
            <person name="Miyauchi S."/>
            <person name="Viragh M."/>
            <person name="Kuo A."/>
            <person name="Thoen E."/>
            <person name="Andreopoulos B."/>
            <person name="Lu D."/>
            <person name="Skrede I."/>
            <person name="Drula E."/>
            <person name="Henrissat B."/>
            <person name="Morin E."/>
            <person name="Kohler A."/>
            <person name="Barry K."/>
            <person name="LaButti K."/>
            <person name="Morin E."/>
            <person name="Salamov A."/>
            <person name="Lipzen A."/>
            <person name="Mereny Z."/>
            <person name="Hegedus B."/>
            <person name="Baldrian P."/>
            <person name="Stursova M."/>
            <person name="Weitz H."/>
            <person name="Taylor A."/>
            <person name="Grigoriev I.V."/>
            <person name="Nagy L.G."/>
            <person name="Martin F."/>
            <person name="Kauserud H."/>
        </authorList>
    </citation>
    <scope>NUCLEOTIDE SEQUENCE</scope>
    <source>
        <strain evidence="13">CBHHK002</strain>
    </source>
</reference>
<protein>
    <recommendedName>
        <fullName evidence="4">RING-type E3 ubiquitin transferase</fullName>
        <ecNumber evidence="4">2.3.2.27</ecNumber>
    </recommendedName>
</protein>
<dbReference type="GO" id="GO:0005783">
    <property type="term" value="C:endoplasmic reticulum"/>
    <property type="evidence" value="ECO:0007669"/>
    <property type="project" value="InterPro"/>
</dbReference>
<evidence type="ECO:0000256" key="9">
    <source>
        <dbReference type="ARBA" id="ARBA00022833"/>
    </source>
</evidence>
<dbReference type="PANTHER" id="PTHR12313">
    <property type="entry name" value="E3 UBIQUITIN-PROTEIN LIGASE RNF5-RELATED"/>
    <property type="match status" value="1"/>
</dbReference>
<keyword evidence="9" id="KW-0862">Zinc</keyword>
<dbReference type="InterPro" id="IPR001841">
    <property type="entry name" value="Znf_RING"/>
</dbReference>
<dbReference type="Pfam" id="PF13923">
    <property type="entry name" value="zf-C3HC4_2"/>
    <property type="match status" value="1"/>
</dbReference>
<dbReference type="EMBL" id="JARIHO010000105">
    <property type="protein sequence ID" value="KAJ7303584.1"/>
    <property type="molecule type" value="Genomic_DNA"/>
</dbReference>
<dbReference type="SUPFAM" id="SSF57850">
    <property type="entry name" value="RING/U-box"/>
    <property type="match status" value="1"/>
</dbReference>
<dbReference type="GO" id="GO:0008270">
    <property type="term" value="F:zinc ion binding"/>
    <property type="evidence" value="ECO:0007669"/>
    <property type="project" value="UniProtKB-KW"/>
</dbReference>
<evidence type="ECO:0000256" key="1">
    <source>
        <dbReference type="ARBA" id="ARBA00000900"/>
    </source>
</evidence>
<dbReference type="PROSITE" id="PS00518">
    <property type="entry name" value="ZF_RING_1"/>
    <property type="match status" value="1"/>
</dbReference>
<dbReference type="EC" id="2.3.2.27" evidence="4"/>